<name>A0ABR3JTJ9_9AGAR</name>
<accession>A0ABR3JTJ9</accession>
<reference evidence="2" key="1">
    <citation type="submission" date="2024-06" db="EMBL/GenBank/DDBJ databases">
        <title>Multi-omics analyses provide insights into the biosynthesis of the anticancer antibiotic pleurotin in Hohenbuehelia grisea.</title>
        <authorList>
            <person name="Weaver J.A."/>
            <person name="Alberti F."/>
        </authorList>
    </citation>
    <scope>NUCLEOTIDE SEQUENCE [LARGE SCALE GENOMIC DNA]</scope>
    <source>
        <strain evidence="2">T-177</strain>
    </source>
</reference>
<organism evidence="1 2">
    <name type="scientific">Hohenbuehelia grisea</name>
    <dbReference type="NCBI Taxonomy" id="104357"/>
    <lineage>
        <taxon>Eukaryota</taxon>
        <taxon>Fungi</taxon>
        <taxon>Dikarya</taxon>
        <taxon>Basidiomycota</taxon>
        <taxon>Agaricomycotina</taxon>
        <taxon>Agaricomycetes</taxon>
        <taxon>Agaricomycetidae</taxon>
        <taxon>Agaricales</taxon>
        <taxon>Pleurotineae</taxon>
        <taxon>Pleurotaceae</taxon>
        <taxon>Hohenbuehelia</taxon>
    </lineage>
</organism>
<evidence type="ECO:0000313" key="1">
    <source>
        <dbReference type="EMBL" id="KAL0958613.1"/>
    </source>
</evidence>
<evidence type="ECO:0000313" key="2">
    <source>
        <dbReference type="Proteomes" id="UP001556367"/>
    </source>
</evidence>
<protein>
    <submittedName>
        <fullName evidence="1">Uncharacterized protein</fullName>
    </submittedName>
</protein>
<gene>
    <name evidence="1" type="ORF">HGRIS_013953</name>
</gene>
<keyword evidence="2" id="KW-1185">Reference proteome</keyword>
<sequence>MFGTLPSGGEFLLSRAGSERTAAHRAVASNSRTHTISLGRRFKIRAPNSLYKPTYILTAIFSLLLRTIRAVKEKDMGHIGSFRLRCTSDQLAAGQALYDLIVDSEGSPDPKELFSLFHQACRTFLRPELLSDAADACVTEQLVQTATSE</sequence>
<proteinExistence type="predicted"/>
<comment type="caution">
    <text evidence="1">The sequence shown here is derived from an EMBL/GenBank/DDBJ whole genome shotgun (WGS) entry which is preliminary data.</text>
</comment>
<dbReference type="EMBL" id="JASNQZ010000003">
    <property type="protein sequence ID" value="KAL0958613.1"/>
    <property type="molecule type" value="Genomic_DNA"/>
</dbReference>
<dbReference type="Proteomes" id="UP001556367">
    <property type="component" value="Unassembled WGS sequence"/>
</dbReference>